<keyword evidence="3" id="KW-0677">Repeat</keyword>
<dbReference type="InterPro" id="IPR024931">
    <property type="entry name" value="Importin_alpha"/>
</dbReference>
<dbReference type="Pfam" id="PF00514">
    <property type="entry name" value="Arm"/>
    <property type="match status" value="6"/>
</dbReference>
<keyword evidence="2 5" id="KW-0813">Transport</keyword>
<dbReference type="PROSITE" id="PS50176">
    <property type="entry name" value="ARM_REPEAT"/>
    <property type="match status" value="2"/>
</dbReference>
<dbReference type="InterPro" id="IPR000225">
    <property type="entry name" value="Armadillo"/>
</dbReference>
<dbReference type="EMBL" id="JBANAX010000864">
    <property type="protein sequence ID" value="KAL1190961.1"/>
    <property type="molecule type" value="Genomic_DNA"/>
</dbReference>
<dbReference type="AlphaFoldDB" id="A0ABD0Z8F5"/>
<keyword evidence="4 5" id="KW-0653">Protein transport</keyword>
<evidence type="ECO:0000256" key="5">
    <source>
        <dbReference type="PIRNR" id="PIRNR005673"/>
    </source>
</evidence>
<dbReference type="InterPro" id="IPR016024">
    <property type="entry name" value="ARM-type_fold"/>
</dbReference>
<evidence type="ECO:0000256" key="4">
    <source>
        <dbReference type="ARBA" id="ARBA00022927"/>
    </source>
</evidence>
<evidence type="ECO:0000313" key="8">
    <source>
        <dbReference type="Proteomes" id="UP001558713"/>
    </source>
</evidence>
<dbReference type="Gene3D" id="1.25.10.10">
    <property type="entry name" value="Leucine-rich Repeat Variant"/>
    <property type="match status" value="1"/>
</dbReference>
<evidence type="ECO:0000256" key="2">
    <source>
        <dbReference type="ARBA" id="ARBA00022448"/>
    </source>
</evidence>
<sequence>MMRRFGGSMAAQVDLPKLHLMTGLRFGLIPAVGCLDEVGFVWWRRVRIFRSFEGRRRREKKAMSLEPNAKKPKIATDSVEKEMIDGVLSNDPSSQLESTIKFRKLLSSDGNPHTESVIQSGVVPRFIAFLEKEDFPELQYEAASVITYIASDKPEVVIDHGALPILVKLLSSPEDDVLEQAIWALGTVAGGSTENRDHVLSSGVLDPLLPHLNVNTKESVLRIATATLANLCRGQPPPLFHQVKPALPTLKRLLQSDDEDLFSDACWALCYMSDSSDDGIQSVIEAGFVPRLVQLLHHTSSAVVDPVRGIICNILAKDNQQIQFVINGGGLRILANMLTQNCEISKKEACSIITNITAGTKEQIQSVIDANLIPILVNVAQTAETDIKMEAVWAISNATSGGSHEQIKYLVEQSCIKPLCDILVCEDLKVVLASLNGLEKILKVGEAAKKRDCRQLISDAEGQEKIEKLQRHKHEQIKDKAVKILKKYWLEEEDEDEEPTTS</sequence>
<protein>
    <recommendedName>
        <fullName evidence="5">Importin subunit alpha</fullName>
    </recommendedName>
</protein>
<dbReference type="InterPro" id="IPR011989">
    <property type="entry name" value="ARM-like"/>
</dbReference>
<dbReference type="Pfam" id="PF16186">
    <property type="entry name" value="Arm_3"/>
    <property type="match status" value="1"/>
</dbReference>
<accession>A0ABD0Z8F5</accession>
<dbReference type="Proteomes" id="UP001558713">
    <property type="component" value="Unassembled WGS sequence"/>
</dbReference>
<comment type="similarity">
    <text evidence="1 5">Belongs to the importin alpha family.</text>
</comment>
<keyword evidence="8" id="KW-1185">Reference proteome</keyword>
<evidence type="ECO:0000256" key="6">
    <source>
        <dbReference type="PROSITE-ProRule" id="PRU00259"/>
    </source>
</evidence>
<dbReference type="SUPFAM" id="SSF48371">
    <property type="entry name" value="ARM repeat"/>
    <property type="match status" value="1"/>
</dbReference>
<feature type="repeat" description="ARM" evidence="6">
    <location>
        <begin position="161"/>
        <end position="203"/>
    </location>
</feature>
<dbReference type="SMART" id="SM00185">
    <property type="entry name" value="ARM"/>
    <property type="match status" value="8"/>
</dbReference>
<dbReference type="PANTHER" id="PTHR23316">
    <property type="entry name" value="IMPORTIN ALPHA"/>
    <property type="match status" value="1"/>
</dbReference>
<proteinExistence type="inferred from homology"/>
<dbReference type="GO" id="GO:0015031">
    <property type="term" value="P:protein transport"/>
    <property type="evidence" value="ECO:0007669"/>
    <property type="project" value="UniProtKB-KW"/>
</dbReference>
<evidence type="ECO:0000256" key="3">
    <source>
        <dbReference type="ARBA" id="ARBA00022737"/>
    </source>
</evidence>
<reference evidence="7 8" key="1">
    <citation type="submission" date="2024-04" db="EMBL/GenBank/DDBJ databases">
        <title>Genome assembly C_amara_ONT_v2.</title>
        <authorList>
            <person name="Yant L."/>
            <person name="Moore C."/>
            <person name="Slenker M."/>
        </authorList>
    </citation>
    <scope>NUCLEOTIDE SEQUENCE [LARGE SCALE GENOMIC DNA]</scope>
    <source>
        <tissue evidence="7">Leaf</tissue>
    </source>
</reference>
<dbReference type="InterPro" id="IPR032413">
    <property type="entry name" value="Arm_3"/>
</dbReference>
<dbReference type="PIRSF" id="PIRSF005673">
    <property type="entry name" value="Importin_alpha"/>
    <property type="match status" value="1"/>
</dbReference>
<evidence type="ECO:0000313" key="7">
    <source>
        <dbReference type="EMBL" id="KAL1190961.1"/>
    </source>
</evidence>
<comment type="caution">
    <text evidence="7">The sequence shown here is derived from an EMBL/GenBank/DDBJ whole genome shotgun (WGS) entry which is preliminary data.</text>
</comment>
<name>A0ABD0Z8F5_CARAN</name>
<evidence type="ECO:0000256" key="1">
    <source>
        <dbReference type="ARBA" id="ARBA00010394"/>
    </source>
</evidence>
<gene>
    <name evidence="7" type="ORF">V5N11_020933</name>
</gene>
<feature type="repeat" description="ARM" evidence="6">
    <location>
        <begin position="287"/>
        <end position="329"/>
    </location>
</feature>
<organism evidence="7 8">
    <name type="scientific">Cardamine amara subsp. amara</name>
    <dbReference type="NCBI Taxonomy" id="228776"/>
    <lineage>
        <taxon>Eukaryota</taxon>
        <taxon>Viridiplantae</taxon>
        <taxon>Streptophyta</taxon>
        <taxon>Embryophyta</taxon>
        <taxon>Tracheophyta</taxon>
        <taxon>Spermatophyta</taxon>
        <taxon>Magnoliopsida</taxon>
        <taxon>eudicotyledons</taxon>
        <taxon>Gunneridae</taxon>
        <taxon>Pentapetalae</taxon>
        <taxon>rosids</taxon>
        <taxon>malvids</taxon>
        <taxon>Brassicales</taxon>
        <taxon>Brassicaceae</taxon>
        <taxon>Cardamineae</taxon>
        <taxon>Cardamine</taxon>
    </lineage>
</organism>